<evidence type="ECO:0000313" key="1">
    <source>
        <dbReference type="EMBL" id="TDE39622.1"/>
    </source>
</evidence>
<dbReference type="OrthoDB" id="7859107at2"/>
<organism evidence="1 2">
    <name type="scientific">Antarcticimicrobium sediminis</name>
    <dbReference type="NCBI Taxonomy" id="2546227"/>
    <lineage>
        <taxon>Bacteria</taxon>
        <taxon>Pseudomonadati</taxon>
        <taxon>Pseudomonadota</taxon>
        <taxon>Alphaproteobacteria</taxon>
        <taxon>Rhodobacterales</taxon>
        <taxon>Paracoccaceae</taxon>
        <taxon>Antarcticimicrobium</taxon>
    </lineage>
</organism>
<evidence type="ECO:0000313" key="2">
    <source>
        <dbReference type="Proteomes" id="UP000294662"/>
    </source>
</evidence>
<proteinExistence type="predicted"/>
<gene>
    <name evidence="1" type="ORF">E1B25_06110</name>
</gene>
<protein>
    <submittedName>
        <fullName evidence="1">Uncharacterized protein</fullName>
    </submittedName>
</protein>
<keyword evidence="2" id="KW-1185">Reference proteome</keyword>
<name>A0A4R5EXI6_9RHOB</name>
<reference evidence="1 2" key="1">
    <citation type="submission" date="2019-03" db="EMBL/GenBank/DDBJ databases">
        <authorList>
            <person name="Zhang S."/>
        </authorList>
    </citation>
    <scope>NUCLEOTIDE SEQUENCE [LARGE SCALE GENOMIC DNA]</scope>
    <source>
        <strain evidence="1 2">S4J41</strain>
    </source>
</reference>
<sequence length="64" mass="7182">MPVLFLLLLGVPAYFIWRHRSTSLTRDCRWRLDRAGGVWRCAACGGALPESGEGAPRICRKNHS</sequence>
<dbReference type="EMBL" id="SMFP01000003">
    <property type="protein sequence ID" value="TDE39622.1"/>
    <property type="molecule type" value="Genomic_DNA"/>
</dbReference>
<comment type="caution">
    <text evidence="1">The sequence shown here is derived from an EMBL/GenBank/DDBJ whole genome shotgun (WGS) entry which is preliminary data.</text>
</comment>
<dbReference type="AlphaFoldDB" id="A0A4R5EXI6"/>
<accession>A0A4R5EXI6</accession>
<dbReference type="Proteomes" id="UP000294662">
    <property type="component" value="Unassembled WGS sequence"/>
</dbReference>